<gene>
    <name evidence="4" type="primary">LOC111127071</name>
</gene>
<organism evidence="3 4">
    <name type="scientific">Crassostrea virginica</name>
    <name type="common">Eastern oyster</name>
    <dbReference type="NCBI Taxonomy" id="6565"/>
    <lineage>
        <taxon>Eukaryota</taxon>
        <taxon>Metazoa</taxon>
        <taxon>Spiralia</taxon>
        <taxon>Lophotrochozoa</taxon>
        <taxon>Mollusca</taxon>
        <taxon>Bivalvia</taxon>
        <taxon>Autobranchia</taxon>
        <taxon>Pteriomorphia</taxon>
        <taxon>Ostreida</taxon>
        <taxon>Ostreoidea</taxon>
        <taxon>Ostreidae</taxon>
        <taxon>Crassostrea</taxon>
    </lineage>
</organism>
<dbReference type="GO" id="GO:0031146">
    <property type="term" value="P:SCF-dependent proteasomal ubiquitin-dependent protein catabolic process"/>
    <property type="evidence" value="ECO:0007669"/>
    <property type="project" value="TreeGrafter"/>
</dbReference>
<evidence type="ECO:0000313" key="3">
    <source>
        <dbReference type="Proteomes" id="UP000694844"/>
    </source>
</evidence>
<feature type="domain" description="F-box" evidence="2">
    <location>
        <begin position="93"/>
        <end position="140"/>
    </location>
</feature>
<accession>A0A8B8DJL8</accession>
<dbReference type="PANTHER" id="PTHR13318:SF190">
    <property type="entry name" value="PARTNER OF PAIRED, ISOFORM B"/>
    <property type="match status" value="1"/>
</dbReference>
<dbReference type="SUPFAM" id="SSF52047">
    <property type="entry name" value="RNI-like"/>
    <property type="match status" value="1"/>
</dbReference>
<dbReference type="InterPro" id="IPR036047">
    <property type="entry name" value="F-box-like_dom_sf"/>
</dbReference>
<dbReference type="SUPFAM" id="SSF81383">
    <property type="entry name" value="F-box domain"/>
    <property type="match status" value="1"/>
</dbReference>
<dbReference type="Pfam" id="PF13516">
    <property type="entry name" value="LRR_6"/>
    <property type="match status" value="1"/>
</dbReference>
<dbReference type="InterPro" id="IPR032675">
    <property type="entry name" value="LRR_dom_sf"/>
</dbReference>
<dbReference type="PROSITE" id="PS50181">
    <property type="entry name" value="FBOX"/>
    <property type="match status" value="1"/>
</dbReference>
<name>A0A8B8DJL8_CRAVI</name>
<reference evidence="4" key="1">
    <citation type="submission" date="2025-08" db="UniProtKB">
        <authorList>
            <consortium name="RefSeq"/>
        </authorList>
    </citation>
    <scope>IDENTIFICATION</scope>
    <source>
        <tissue evidence="4">Whole sample</tissue>
    </source>
</reference>
<dbReference type="Gene3D" id="3.80.10.10">
    <property type="entry name" value="Ribonuclease Inhibitor"/>
    <property type="match status" value="2"/>
</dbReference>
<keyword evidence="1" id="KW-0833">Ubl conjugation pathway</keyword>
<dbReference type="InterPro" id="IPR057207">
    <property type="entry name" value="FBXL15_LRR"/>
</dbReference>
<proteinExistence type="predicted"/>
<sequence>MADRDEDNDDDQDDDASFLVRREVVHFLEDDGLEFIVGPRVFQTCVSTSTMDDGSKLAEENDIQVIAQEVENSISNTEKLSHYNEDRSNEQGEISFNSLPREIILNIFQYFSVVELCLYVTPVCKQWYEIGHDPGLWKELDLSKVNELPSTSLCRIISQAKSLKKLNLKGRLHVSTAEVAVFSQCIPLLESLNMGFCNDVNETVIDYFMRNCPRLTSLNVEGCVTVNDKAMAPLLRGRNLQEINFSHCSVSDDSIISLASGIKQIVSINIDGISWISDSAVVTLVDQQSRNLQELVLDGAELTDRSIHYIARCTNLCKLQISFCEGLSDQALRYIQTLQKLRNLKMRKGLNFSTEGLLSLFSCQSMAGLVELDFSENTQFVDDCVMQMTKCCGPRLRNLALSWCWDISDPGIISIVDHCRNLEVLDIIGLHKITGTYFIRIPEDMPKLRLLNLQQCNRIIDELIEDVIRKKPDLRVFNYYGEQFVHEKEEFITSGGRG</sequence>
<dbReference type="Pfam" id="PF25372">
    <property type="entry name" value="DUF7885"/>
    <property type="match status" value="1"/>
</dbReference>
<dbReference type="InterPro" id="IPR001810">
    <property type="entry name" value="F-box_dom"/>
</dbReference>
<dbReference type="GeneID" id="111127071"/>
<protein>
    <submittedName>
        <fullName evidence="4">F-box/LRR-repeat protein 2-like</fullName>
    </submittedName>
</protein>
<dbReference type="Pfam" id="PF12937">
    <property type="entry name" value="F-box-like"/>
    <property type="match status" value="1"/>
</dbReference>
<evidence type="ECO:0000259" key="2">
    <source>
        <dbReference type="PROSITE" id="PS50181"/>
    </source>
</evidence>
<dbReference type="SMART" id="SM00367">
    <property type="entry name" value="LRR_CC"/>
    <property type="match status" value="5"/>
</dbReference>
<dbReference type="GO" id="GO:0019005">
    <property type="term" value="C:SCF ubiquitin ligase complex"/>
    <property type="evidence" value="ECO:0007669"/>
    <property type="project" value="TreeGrafter"/>
</dbReference>
<dbReference type="Proteomes" id="UP000694844">
    <property type="component" value="Chromosome 3"/>
</dbReference>
<dbReference type="AlphaFoldDB" id="A0A8B8DJL8"/>
<evidence type="ECO:0000313" key="4">
    <source>
        <dbReference type="RefSeq" id="XP_022327784.1"/>
    </source>
</evidence>
<evidence type="ECO:0000256" key="1">
    <source>
        <dbReference type="ARBA" id="ARBA00022786"/>
    </source>
</evidence>
<dbReference type="KEGG" id="cvn:111127071"/>
<dbReference type="InterPro" id="IPR006553">
    <property type="entry name" value="Leu-rich_rpt_Cys-con_subtyp"/>
</dbReference>
<dbReference type="PANTHER" id="PTHR13318">
    <property type="entry name" value="PARTNER OF PAIRED, ISOFORM B-RELATED"/>
    <property type="match status" value="1"/>
</dbReference>
<dbReference type="InterPro" id="IPR001611">
    <property type="entry name" value="Leu-rich_rpt"/>
</dbReference>
<keyword evidence="3" id="KW-1185">Reference proteome</keyword>
<dbReference type="OrthoDB" id="10257471at2759"/>
<dbReference type="RefSeq" id="XP_022327784.1">
    <property type="nucleotide sequence ID" value="XM_022472076.1"/>
</dbReference>